<dbReference type="InterPro" id="IPR000866">
    <property type="entry name" value="AhpC/TSA"/>
</dbReference>
<protein>
    <submittedName>
        <fullName evidence="7">AhpC/TSA family protein</fullName>
    </submittedName>
</protein>
<organism evidence="7 8">
    <name type="scientific">Chitinophaga horti</name>
    <dbReference type="NCBI Taxonomy" id="2920382"/>
    <lineage>
        <taxon>Bacteria</taxon>
        <taxon>Pseudomonadati</taxon>
        <taxon>Bacteroidota</taxon>
        <taxon>Chitinophagia</taxon>
        <taxon>Chitinophagales</taxon>
        <taxon>Chitinophagaceae</taxon>
        <taxon>Chitinophaga</taxon>
    </lineage>
</organism>
<dbReference type="SUPFAM" id="SSF52833">
    <property type="entry name" value="Thioredoxin-like"/>
    <property type="match status" value="1"/>
</dbReference>
<dbReference type="InterPro" id="IPR036249">
    <property type="entry name" value="Thioredoxin-like_sf"/>
</dbReference>
<evidence type="ECO:0000256" key="2">
    <source>
        <dbReference type="ARBA" id="ARBA00022748"/>
    </source>
</evidence>
<feature type="chain" id="PRO_5045975806" evidence="5">
    <location>
        <begin position="19"/>
        <end position="377"/>
    </location>
</feature>
<evidence type="ECO:0000256" key="1">
    <source>
        <dbReference type="ARBA" id="ARBA00004196"/>
    </source>
</evidence>
<comment type="subcellular location">
    <subcellularLocation>
        <location evidence="1">Cell envelope</location>
    </subcellularLocation>
</comment>
<dbReference type="InterPro" id="IPR050553">
    <property type="entry name" value="Thioredoxin_ResA/DsbE_sf"/>
</dbReference>
<feature type="signal peptide" evidence="5">
    <location>
        <begin position="1"/>
        <end position="18"/>
    </location>
</feature>
<dbReference type="PANTHER" id="PTHR42852">
    <property type="entry name" value="THIOL:DISULFIDE INTERCHANGE PROTEIN DSBE"/>
    <property type="match status" value="1"/>
</dbReference>
<accession>A0ABY6J2F6</accession>
<keyword evidence="5" id="KW-0732">Signal</keyword>
<dbReference type="InterPro" id="IPR013766">
    <property type="entry name" value="Thioredoxin_domain"/>
</dbReference>
<keyword evidence="3" id="KW-1015">Disulfide bond</keyword>
<keyword evidence="4" id="KW-0676">Redox-active center</keyword>
<dbReference type="RefSeq" id="WP_244837087.1">
    <property type="nucleotide sequence ID" value="NZ_CP107006.1"/>
</dbReference>
<keyword evidence="2" id="KW-0201">Cytochrome c-type biogenesis</keyword>
<dbReference type="Gene3D" id="3.40.30.10">
    <property type="entry name" value="Glutaredoxin"/>
    <property type="match status" value="1"/>
</dbReference>
<evidence type="ECO:0000256" key="4">
    <source>
        <dbReference type="ARBA" id="ARBA00023284"/>
    </source>
</evidence>
<dbReference type="InterPro" id="IPR017937">
    <property type="entry name" value="Thioredoxin_CS"/>
</dbReference>
<sequence>MKRIVLFAALFLPWALKAQPKTKQIHYDIKGVSSIGQPGKMYISLRKADKNMLDSAEVVDGQFTFKGKLEEPVYASIFIYIETPERPGAKSRKEVAKFFVDKGTTTVNIKDISGNAEIKGGAAQNALEQLSEMESSVAKQAEELQKQYRAFYNAKDEEGMKKIEPRFAELDAKRSATQRAYLKQHPTTPIGIYVINTLAGYDINLPEIEPIFNNLSDEVKGSPSGQAFSKRMDIARRTQVGQESIDFSQNAPDGTPLALSSLRGKYVLIDFWASWCGPCRAENPNVVKAYNQYKDKNFTVLGISLDESKEKWLKAIEKDQLTWAQVSDLKGWQNEVAKLYGIRAIPQNYLVDPKGRIIGKNLRGEALEKKLEELMGE</sequence>
<dbReference type="PROSITE" id="PS00194">
    <property type="entry name" value="THIOREDOXIN_1"/>
    <property type="match status" value="1"/>
</dbReference>
<dbReference type="EMBL" id="CP107006">
    <property type="protein sequence ID" value="UYQ93848.1"/>
    <property type="molecule type" value="Genomic_DNA"/>
</dbReference>
<dbReference type="PROSITE" id="PS51352">
    <property type="entry name" value="THIOREDOXIN_2"/>
    <property type="match status" value="1"/>
</dbReference>
<reference evidence="7" key="1">
    <citation type="submission" date="2022-10" db="EMBL/GenBank/DDBJ databases">
        <title>Chitinophaga sp. nov., isolated from soil.</title>
        <authorList>
            <person name="Jeon C.O."/>
        </authorList>
    </citation>
    <scope>NUCLEOTIDE SEQUENCE</scope>
    <source>
        <strain evidence="7">R8</strain>
    </source>
</reference>
<feature type="domain" description="Thioredoxin" evidence="6">
    <location>
        <begin position="238"/>
        <end position="377"/>
    </location>
</feature>
<dbReference type="CDD" id="cd02966">
    <property type="entry name" value="TlpA_like_family"/>
    <property type="match status" value="1"/>
</dbReference>
<keyword evidence="8" id="KW-1185">Reference proteome</keyword>
<name>A0ABY6J2F6_9BACT</name>
<dbReference type="Proteomes" id="UP001162741">
    <property type="component" value="Chromosome"/>
</dbReference>
<dbReference type="InterPro" id="IPR025380">
    <property type="entry name" value="DUF4369"/>
</dbReference>
<dbReference type="Pfam" id="PF00578">
    <property type="entry name" value="AhpC-TSA"/>
    <property type="match status" value="1"/>
</dbReference>
<evidence type="ECO:0000313" key="8">
    <source>
        <dbReference type="Proteomes" id="UP001162741"/>
    </source>
</evidence>
<gene>
    <name evidence="7" type="ORF">MKQ68_01905</name>
</gene>
<evidence type="ECO:0000313" key="7">
    <source>
        <dbReference type="EMBL" id="UYQ93848.1"/>
    </source>
</evidence>
<dbReference type="Pfam" id="PF14289">
    <property type="entry name" value="DUF4369"/>
    <property type="match status" value="1"/>
</dbReference>
<dbReference type="PANTHER" id="PTHR42852:SF6">
    <property type="entry name" value="THIOL:DISULFIDE INTERCHANGE PROTEIN DSBE"/>
    <property type="match status" value="1"/>
</dbReference>
<evidence type="ECO:0000256" key="3">
    <source>
        <dbReference type="ARBA" id="ARBA00023157"/>
    </source>
</evidence>
<proteinExistence type="predicted"/>
<evidence type="ECO:0000256" key="5">
    <source>
        <dbReference type="SAM" id="SignalP"/>
    </source>
</evidence>
<evidence type="ECO:0000259" key="6">
    <source>
        <dbReference type="PROSITE" id="PS51352"/>
    </source>
</evidence>